<evidence type="ECO:0000256" key="4">
    <source>
        <dbReference type="ARBA" id="ARBA00022989"/>
    </source>
</evidence>
<keyword evidence="8" id="KW-1185">Reference proteome</keyword>
<dbReference type="PANTHER" id="PTHR42770:SF16">
    <property type="entry name" value="AMINO ACID PERMEASE"/>
    <property type="match status" value="1"/>
</dbReference>
<evidence type="ECO:0000256" key="6">
    <source>
        <dbReference type="SAM" id="Phobius"/>
    </source>
</evidence>
<feature type="transmembrane region" description="Helical" evidence="6">
    <location>
        <begin position="455"/>
        <end position="475"/>
    </location>
</feature>
<dbReference type="AlphaFoldDB" id="A0A4R5KLK5"/>
<feature type="transmembrane region" description="Helical" evidence="6">
    <location>
        <begin position="201"/>
        <end position="222"/>
    </location>
</feature>
<accession>A0A4R5KLK5</accession>
<dbReference type="PANTHER" id="PTHR42770">
    <property type="entry name" value="AMINO ACID TRANSPORTER-RELATED"/>
    <property type="match status" value="1"/>
</dbReference>
<feature type="transmembrane region" description="Helical" evidence="6">
    <location>
        <begin position="99"/>
        <end position="123"/>
    </location>
</feature>
<evidence type="ECO:0000256" key="3">
    <source>
        <dbReference type="ARBA" id="ARBA00022692"/>
    </source>
</evidence>
<name>A0A4R5KLK5_9MICC</name>
<feature type="transmembrane region" description="Helical" evidence="6">
    <location>
        <begin position="420"/>
        <end position="443"/>
    </location>
</feature>
<evidence type="ECO:0000313" key="8">
    <source>
        <dbReference type="Proteomes" id="UP000295511"/>
    </source>
</evidence>
<keyword evidence="5 6" id="KW-0472">Membrane</keyword>
<reference evidence="7 8" key="1">
    <citation type="submission" date="2019-03" db="EMBL/GenBank/DDBJ databases">
        <title>Whole genome sequence of Arthrobacter sp JH1-1.</title>
        <authorList>
            <person name="Trinh H.N."/>
        </authorList>
    </citation>
    <scope>NUCLEOTIDE SEQUENCE [LARGE SCALE GENOMIC DNA]</scope>
    <source>
        <strain evidence="7 8">JH1-1</strain>
    </source>
</reference>
<gene>
    <name evidence="7" type="ORF">E1809_10980</name>
</gene>
<evidence type="ECO:0000256" key="1">
    <source>
        <dbReference type="ARBA" id="ARBA00004651"/>
    </source>
</evidence>
<dbReference type="InterPro" id="IPR002293">
    <property type="entry name" value="AA/rel_permease1"/>
</dbReference>
<proteinExistence type="predicted"/>
<protein>
    <submittedName>
        <fullName evidence="7">APC family permease</fullName>
    </submittedName>
</protein>
<dbReference type="EMBL" id="SMRU01000011">
    <property type="protein sequence ID" value="TDF96082.1"/>
    <property type="molecule type" value="Genomic_DNA"/>
</dbReference>
<keyword evidence="3 6" id="KW-0812">Transmembrane</keyword>
<dbReference type="OrthoDB" id="137613at2"/>
<feature type="transmembrane region" description="Helical" evidence="6">
    <location>
        <begin position="167"/>
        <end position="189"/>
    </location>
</feature>
<feature type="transmembrane region" description="Helical" evidence="6">
    <location>
        <begin position="343"/>
        <end position="368"/>
    </location>
</feature>
<dbReference type="PIRSF" id="PIRSF006060">
    <property type="entry name" value="AA_transporter"/>
    <property type="match status" value="1"/>
</dbReference>
<feature type="transmembrane region" description="Helical" evidence="6">
    <location>
        <begin position="135"/>
        <end position="155"/>
    </location>
</feature>
<evidence type="ECO:0000256" key="5">
    <source>
        <dbReference type="ARBA" id="ARBA00023136"/>
    </source>
</evidence>
<dbReference type="GO" id="GO:0005886">
    <property type="term" value="C:plasma membrane"/>
    <property type="evidence" value="ECO:0007669"/>
    <property type="project" value="UniProtKB-SubCell"/>
</dbReference>
<dbReference type="InterPro" id="IPR050367">
    <property type="entry name" value="APC_superfamily"/>
</dbReference>
<dbReference type="GO" id="GO:0022857">
    <property type="term" value="F:transmembrane transporter activity"/>
    <property type="evidence" value="ECO:0007669"/>
    <property type="project" value="InterPro"/>
</dbReference>
<organism evidence="7 8">
    <name type="scientific">Arthrobacter terricola</name>
    <dbReference type="NCBI Taxonomy" id="2547396"/>
    <lineage>
        <taxon>Bacteria</taxon>
        <taxon>Bacillati</taxon>
        <taxon>Actinomycetota</taxon>
        <taxon>Actinomycetes</taxon>
        <taxon>Micrococcales</taxon>
        <taxon>Micrococcaceae</taxon>
        <taxon>Arthrobacter</taxon>
    </lineage>
</organism>
<evidence type="ECO:0000256" key="2">
    <source>
        <dbReference type="ARBA" id="ARBA00022475"/>
    </source>
</evidence>
<dbReference type="Gene3D" id="1.20.1740.10">
    <property type="entry name" value="Amino acid/polyamine transporter I"/>
    <property type="match status" value="1"/>
</dbReference>
<feature type="transmembrane region" description="Helical" evidence="6">
    <location>
        <begin position="57"/>
        <end position="78"/>
    </location>
</feature>
<feature type="transmembrane region" description="Helical" evidence="6">
    <location>
        <begin position="300"/>
        <end position="322"/>
    </location>
</feature>
<keyword evidence="2" id="KW-1003">Cell membrane</keyword>
<feature type="transmembrane region" description="Helical" evidence="6">
    <location>
        <begin position="388"/>
        <end position="408"/>
    </location>
</feature>
<comment type="subcellular location">
    <subcellularLocation>
        <location evidence="1">Cell membrane</location>
        <topology evidence="1">Multi-pass membrane protein</topology>
    </subcellularLocation>
</comment>
<feature type="transmembrane region" description="Helical" evidence="6">
    <location>
        <begin position="242"/>
        <end position="262"/>
    </location>
</feature>
<dbReference type="Proteomes" id="UP000295511">
    <property type="component" value="Unassembled WGS sequence"/>
</dbReference>
<feature type="transmembrane region" description="Helical" evidence="6">
    <location>
        <begin position="21"/>
        <end position="45"/>
    </location>
</feature>
<keyword evidence="4 6" id="KW-1133">Transmembrane helix</keyword>
<sequence length="503" mass="53027">MSMTAGKESIETQHPHHHRRRLGVPAVTFMIIAASAPLTVLAGGVTTTFGVTGVTGVPLSFLLLGGTLAIFAVGYAAMSRYVVNAGAFYSYVSQGISRPVGVGVSMVALMAYNLMQVGIYGLFGFTVSYLLNERFGISVPWWIPVLVCIAVVAFLGVSRVDLSAKVLGILVGLEFLVVIIYDVVSFVVAPEGVSGAPLTPQSLFVPGVGAVFSFGIAAFMGFESAAIYGEESKDPKHTVARATYTAVAIIALFYSVSSWAMAVGTGPSDVVDASAKQGPDLMFGFLGDHAGILLADLARLLFVTSLFAALVSFHNAAARYFFSLGREQVLPRKLGAVRKHSGAPYAGSFAQTIIAVIVTVGFAIAGTGSSLGDLYPVLTMFTWLTNDGAMGLVLLMTVVSLAVIGFFRKNKHDAGVWTRMIAPALGFVLLAAIFVLIVVNFNVLLGQDQTNALTFILPATIVLPGLAGIAWALRLRRSRPAIYKKIGHGEEPAGAVHLGEEED</sequence>
<comment type="caution">
    <text evidence="7">The sequence shown here is derived from an EMBL/GenBank/DDBJ whole genome shotgun (WGS) entry which is preliminary data.</text>
</comment>
<dbReference type="Pfam" id="PF13520">
    <property type="entry name" value="AA_permease_2"/>
    <property type="match status" value="1"/>
</dbReference>
<evidence type="ECO:0000313" key="7">
    <source>
        <dbReference type="EMBL" id="TDF96082.1"/>
    </source>
</evidence>